<evidence type="ECO:0000313" key="1">
    <source>
        <dbReference type="EMBL" id="QIB92352.1"/>
    </source>
</evidence>
<dbReference type="RefSeq" id="WP_155395390.1">
    <property type="nucleotide sequence ID" value="NZ_CP042908.1"/>
</dbReference>
<dbReference type="EMBL" id="CP042908">
    <property type="protein sequence ID" value="QIB92352.1"/>
    <property type="molecule type" value="Genomic_DNA"/>
</dbReference>
<protein>
    <submittedName>
        <fullName evidence="1">Uncharacterized protein</fullName>
    </submittedName>
</protein>
<dbReference type="AlphaFoldDB" id="A0A6C0VM60"/>
<organism evidence="1 2">
    <name type="scientific">Methanosarcina mazei</name>
    <name type="common">Methanosarcina frisia</name>
    <dbReference type="NCBI Taxonomy" id="2209"/>
    <lineage>
        <taxon>Archaea</taxon>
        <taxon>Methanobacteriati</taxon>
        <taxon>Methanobacteriota</taxon>
        <taxon>Stenosarchaea group</taxon>
        <taxon>Methanomicrobia</taxon>
        <taxon>Methanosarcinales</taxon>
        <taxon>Methanosarcinaceae</taxon>
        <taxon>Methanosarcina</taxon>
    </lineage>
</organism>
<proteinExistence type="predicted"/>
<reference evidence="1 2" key="1">
    <citation type="journal article" date="2020" name="Environ. Microbiol. Rep.">
        <title>Redox cycling of Fe(II) and Fe(III) in magnetite accelerates aceticlastic methanogenesis by Methanosarcina mazei.</title>
        <authorList>
            <person name="Wang H."/>
            <person name="Byrne J.M."/>
            <person name="Liu P."/>
            <person name="Liu J."/>
            <person name="Dong X."/>
            <person name="Lu Y."/>
        </authorList>
    </citation>
    <scope>NUCLEOTIDE SEQUENCE [LARGE SCALE GENOMIC DNA]</scope>
    <source>
        <strain evidence="2">zm-15</strain>
    </source>
</reference>
<dbReference type="Proteomes" id="UP000467371">
    <property type="component" value="Chromosome"/>
</dbReference>
<evidence type="ECO:0000313" key="2">
    <source>
        <dbReference type="Proteomes" id="UP000467371"/>
    </source>
</evidence>
<dbReference type="GeneID" id="24840777"/>
<sequence>MFFFLDKRRCPQGTVKMTKETKIHLSSIADDTDLRSLQVRIGDKDLKTPTKAIATNSFYKDTSFPKELCDLQELFLKFDEESLVKKDQDIKFSSEKNRQLKREKEKANSCPYFCLLEFKNKGENWRYPTEKEIEILTNVAYSHSDITPIPSIPKAARNLNVENFDAFVKYLDSCYESIEIRNKKNIMGYIPATVSLFGRELINYYLDKGINAYYVDFDGRMITNYIDMLNAMKRELAKRGYEENHLFHFVNASYGKSINDQKVLSARDILGFGYGLDSLGGIHSGPKRNPEFYEKLKTMKNISRNTKRLLNVKDYGYYRFDSVKDNLDSVYPSDALISMDELNTSTESRLEKYLKIVNLQQQCIEADKLAQVTTEEPNKSLEYFKSKKNVLKNDLKYLSKSSN</sequence>
<accession>A0A6C0VM60</accession>
<name>A0A6C0VM60_METMZ</name>
<gene>
    <name evidence="1" type="ORF">FQU78_16095</name>
</gene>